<dbReference type="RefSeq" id="WP_160336266.1">
    <property type="nucleotide sequence ID" value="NZ_WSRP01000051.1"/>
</dbReference>
<keyword evidence="3" id="KW-1185">Reference proteome</keyword>
<dbReference type="EMBL" id="WSRP01000051">
    <property type="protein sequence ID" value="MVX57851.1"/>
    <property type="molecule type" value="Genomic_DNA"/>
</dbReference>
<evidence type="ECO:0000313" key="2">
    <source>
        <dbReference type="EMBL" id="MVX57851.1"/>
    </source>
</evidence>
<protein>
    <recommendedName>
        <fullName evidence="4">Transmembrane protein</fullName>
    </recommendedName>
</protein>
<feature type="transmembrane region" description="Helical" evidence="1">
    <location>
        <begin position="149"/>
        <end position="174"/>
    </location>
</feature>
<keyword evidence="1" id="KW-0812">Transmembrane</keyword>
<feature type="transmembrane region" description="Helical" evidence="1">
    <location>
        <begin position="21"/>
        <end position="42"/>
    </location>
</feature>
<feature type="transmembrane region" description="Helical" evidence="1">
    <location>
        <begin position="103"/>
        <end position="129"/>
    </location>
</feature>
<comment type="caution">
    <text evidence="2">The sequence shown here is derived from an EMBL/GenBank/DDBJ whole genome shotgun (WGS) entry which is preliminary data.</text>
</comment>
<sequence>MNNNRLPMSTGMEWLRQSCRIMAKAPLAIFGVLGIYILLLFIANIPGEYLKIPYAGILISSIVTPFSALAFAGCGRELTQGRIPTAIGCYAEGFKNPAVRNKLILLGLIYGLCVIVINFIVQALSAPAIEQWKAVNGVYDTASILSHLPWAGLIVGSVLYVTLLGVTCFSPMLIAWRGMPMAKAFFFSLIVCFRILGPIVTLGLLLFIMATGGAVVCSSLGGFGEMLVIIWALFITALSYGSLYPMWRSVFEPDTRPIS</sequence>
<evidence type="ECO:0000256" key="1">
    <source>
        <dbReference type="SAM" id="Phobius"/>
    </source>
</evidence>
<keyword evidence="1" id="KW-0472">Membrane</keyword>
<evidence type="ECO:0008006" key="4">
    <source>
        <dbReference type="Google" id="ProtNLM"/>
    </source>
</evidence>
<reference evidence="2 3" key="1">
    <citation type="submission" date="2019-12" db="EMBL/GenBank/DDBJ databases">
        <title>Microbes associate with the intestines of laboratory mice.</title>
        <authorList>
            <person name="Navarre W."/>
            <person name="Wong E."/>
        </authorList>
    </citation>
    <scope>NUCLEOTIDE SEQUENCE [LARGE SCALE GENOMIC DNA]</scope>
    <source>
        <strain evidence="2 3">NM82_D38</strain>
    </source>
</reference>
<dbReference type="Proteomes" id="UP000472580">
    <property type="component" value="Unassembled WGS sequence"/>
</dbReference>
<accession>A0A6L6YQ47</accession>
<feature type="transmembrane region" description="Helical" evidence="1">
    <location>
        <begin position="54"/>
        <end position="74"/>
    </location>
</feature>
<dbReference type="OrthoDB" id="5298483at2"/>
<feature type="transmembrane region" description="Helical" evidence="1">
    <location>
        <begin position="186"/>
        <end position="208"/>
    </location>
</feature>
<feature type="transmembrane region" description="Helical" evidence="1">
    <location>
        <begin position="228"/>
        <end position="247"/>
    </location>
</feature>
<dbReference type="NCBIfam" id="NF041043">
    <property type="entry name" value="BPSS1780_fam"/>
    <property type="match status" value="1"/>
</dbReference>
<organism evidence="2 3">
    <name type="scientific">Parasutterella muris</name>
    <dbReference type="NCBI Taxonomy" id="2565572"/>
    <lineage>
        <taxon>Bacteria</taxon>
        <taxon>Pseudomonadati</taxon>
        <taxon>Pseudomonadota</taxon>
        <taxon>Betaproteobacteria</taxon>
        <taxon>Burkholderiales</taxon>
        <taxon>Sutterellaceae</taxon>
        <taxon>Parasutterella</taxon>
    </lineage>
</organism>
<evidence type="ECO:0000313" key="3">
    <source>
        <dbReference type="Proteomes" id="UP000472580"/>
    </source>
</evidence>
<dbReference type="AlphaFoldDB" id="A0A6L6YQ47"/>
<name>A0A6L6YQ47_9BURK</name>
<proteinExistence type="predicted"/>
<gene>
    <name evidence="2" type="ORF">E5987_11715</name>
</gene>
<keyword evidence="1" id="KW-1133">Transmembrane helix</keyword>
<dbReference type="InterPro" id="IPR047798">
    <property type="entry name" value="BPSS1780-like"/>
</dbReference>